<keyword evidence="6" id="KW-0050">Antiport</keyword>
<reference evidence="14 15" key="1">
    <citation type="submission" date="2018-08" db="EMBL/GenBank/DDBJ databases">
        <title>Murine metabolic-syndrome-specific gut microbial biobank.</title>
        <authorList>
            <person name="Liu C."/>
        </authorList>
    </citation>
    <scope>NUCLEOTIDE SEQUENCE [LARGE SCALE GENOMIC DNA]</scope>
    <source>
        <strain evidence="14 15">28</strain>
    </source>
</reference>
<dbReference type="PANTHER" id="PTHR43298">
    <property type="entry name" value="MULTIDRUG RESISTANCE PROTEIN NORM-RELATED"/>
    <property type="match status" value="1"/>
</dbReference>
<dbReference type="InterPro" id="IPR048279">
    <property type="entry name" value="MdtK-like"/>
</dbReference>
<keyword evidence="9 13" id="KW-1133">Transmembrane helix</keyword>
<protein>
    <recommendedName>
        <fullName evidence="4">Probable multidrug resistance protein NorM</fullName>
    </recommendedName>
    <alternativeName>
        <fullName evidence="12">Multidrug-efflux transporter</fullName>
    </alternativeName>
</protein>
<feature type="transmembrane region" description="Helical" evidence="13">
    <location>
        <begin position="402"/>
        <end position="420"/>
    </location>
</feature>
<evidence type="ECO:0000313" key="14">
    <source>
        <dbReference type="EMBL" id="NBH62211.1"/>
    </source>
</evidence>
<comment type="function">
    <text evidence="1">Multidrug efflux pump.</text>
</comment>
<gene>
    <name evidence="14" type="ORF">D0435_11160</name>
</gene>
<evidence type="ECO:0000256" key="8">
    <source>
        <dbReference type="ARBA" id="ARBA00022692"/>
    </source>
</evidence>
<evidence type="ECO:0000256" key="7">
    <source>
        <dbReference type="ARBA" id="ARBA00022475"/>
    </source>
</evidence>
<dbReference type="InterPro" id="IPR002528">
    <property type="entry name" value="MATE_fam"/>
</dbReference>
<dbReference type="GO" id="GO:0006811">
    <property type="term" value="P:monoatomic ion transport"/>
    <property type="evidence" value="ECO:0007669"/>
    <property type="project" value="UniProtKB-KW"/>
</dbReference>
<dbReference type="Proteomes" id="UP000446866">
    <property type="component" value="Unassembled WGS sequence"/>
</dbReference>
<dbReference type="PANTHER" id="PTHR43298:SF2">
    <property type="entry name" value="FMN_FAD EXPORTER YEEO-RELATED"/>
    <property type="match status" value="1"/>
</dbReference>
<keyword evidence="10" id="KW-0406">Ion transport</keyword>
<feature type="transmembrane region" description="Helical" evidence="13">
    <location>
        <begin position="343"/>
        <end position="364"/>
    </location>
</feature>
<keyword evidence="8 13" id="KW-0812">Transmembrane</keyword>
<dbReference type="Pfam" id="PF01554">
    <property type="entry name" value="MatE"/>
    <property type="match status" value="2"/>
</dbReference>
<sequence>MKRSIFYLALPIILENILQTLLGTVDAFFAGKLADAAIAGISVTNLIMNIFISFFTVVSIGSTAVIARRYGEKEFEKVASAIVHALCTGLVLGISTGGVCLVFGKEILTLTGAEGVVLDCAMPYFLIVAVPGVLLCLQLILSSCLRAMEDTKTPMYVTGASNLINILLDVLFIKAGLGIFGLGLATTIARGAGMIILFLCLWKKKQYRLWQYPLKLCCREFGVLLKIGVPAGLEKLIMRVGQLVYNGMILSIGTASYVAHNIAGTIESYAYIPAMGFGLAICTITGVSLGEKNIDRAKEQVRVTYWMSACTMVVIGAMFYLFAPQLALLFTKTQAVQEMVTDVLRIIAWFQPFAALVQVLTGALQGAGDTKFPMYATFLGIWILRIGLGYVLAVSFDMGLSGVWLAYAADLVVRGLLLFIRFRCGKWQEIELH</sequence>
<evidence type="ECO:0000256" key="4">
    <source>
        <dbReference type="ARBA" id="ARBA00020268"/>
    </source>
</evidence>
<dbReference type="GO" id="GO:0015297">
    <property type="term" value="F:antiporter activity"/>
    <property type="evidence" value="ECO:0007669"/>
    <property type="project" value="UniProtKB-KW"/>
</dbReference>
<feature type="transmembrane region" description="Helical" evidence="13">
    <location>
        <begin position="303"/>
        <end position="323"/>
    </location>
</feature>
<evidence type="ECO:0000256" key="1">
    <source>
        <dbReference type="ARBA" id="ARBA00003408"/>
    </source>
</evidence>
<feature type="transmembrane region" description="Helical" evidence="13">
    <location>
        <begin position="78"/>
        <end position="104"/>
    </location>
</feature>
<dbReference type="GO" id="GO:0042910">
    <property type="term" value="F:xenobiotic transmembrane transporter activity"/>
    <property type="evidence" value="ECO:0007669"/>
    <property type="project" value="InterPro"/>
</dbReference>
<evidence type="ECO:0000256" key="3">
    <source>
        <dbReference type="ARBA" id="ARBA00010199"/>
    </source>
</evidence>
<dbReference type="InterPro" id="IPR050222">
    <property type="entry name" value="MATE_MdtK"/>
</dbReference>
<evidence type="ECO:0000256" key="9">
    <source>
        <dbReference type="ARBA" id="ARBA00022989"/>
    </source>
</evidence>
<evidence type="ECO:0000313" key="15">
    <source>
        <dbReference type="Proteomes" id="UP000446866"/>
    </source>
</evidence>
<evidence type="ECO:0000256" key="11">
    <source>
        <dbReference type="ARBA" id="ARBA00023136"/>
    </source>
</evidence>
<keyword evidence="11 13" id="KW-0472">Membrane</keyword>
<keyword evidence="7" id="KW-1003">Cell membrane</keyword>
<feature type="transmembrane region" description="Helical" evidence="13">
    <location>
        <begin position="153"/>
        <end position="173"/>
    </location>
</feature>
<dbReference type="EMBL" id="QXWK01000020">
    <property type="protein sequence ID" value="NBH62211.1"/>
    <property type="molecule type" value="Genomic_DNA"/>
</dbReference>
<keyword evidence="5" id="KW-0813">Transport</keyword>
<feature type="transmembrane region" description="Helical" evidence="13">
    <location>
        <begin position="269"/>
        <end position="291"/>
    </location>
</feature>
<proteinExistence type="inferred from homology"/>
<feature type="transmembrane region" description="Helical" evidence="13">
    <location>
        <begin position="179"/>
        <end position="202"/>
    </location>
</feature>
<dbReference type="GO" id="GO:0005886">
    <property type="term" value="C:plasma membrane"/>
    <property type="evidence" value="ECO:0007669"/>
    <property type="project" value="UniProtKB-SubCell"/>
</dbReference>
<dbReference type="PIRSF" id="PIRSF006603">
    <property type="entry name" value="DinF"/>
    <property type="match status" value="1"/>
</dbReference>
<keyword evidence="15" id="KW-1185">Reference proteome</keyword>
<feature type="transmembrane region" description="Helical" evidence="13">
    <location>
        <begin position="46"/>
        <end position="66"/>
    </location>
</feature>
<comment type="similarity">
    <text evidence="3">Belongs to the multi antimicrobial extrusion (MATE) (TC 2.A.66.1) family.</text>
</comment>
<evidence type="ECO:0000256" key="5">
    <source>
        <dbReference type="ARBA" id="ARBA00022448"/>
    </source>
</evidence>
<accession>A0A845QMB1</accession>
<dbReference type="RefSeq" id="WP_160202495.1">
    <property type="nucleotide sequence ID" value="NZ_QXWK01000020.1"/>
</dbReference>
<comment type="caution">
    <text evidence="14">The sequence shown here is derived from an EMBL/GenBank/DDBJ whole genome shotgun (WGS) entry which is preliminary data.</text>
</comment>
<comment type="subcellular location">
    <subcellularLocation>
        <location evidence="2">Cell membrane</location>
        <topology evidence="2">Multi-pass membrane protein</topology>
    </subcellularLocation>
</comment>
<organism evidence="14 15">
    <name type="scientific">Anaerotruncus colihominis</name>
    <dbReference type="NCBI Taxonomy" id="169435"/>
    <lineage>
        <taxon>Bacteria</taxon>
        <taxon>Bacillati</taxon>
        <taxon>Bacillota</taxon>
        <taxon>Clostridia</taxon>
        <taxon>Eubacteriales</taxon>
        <taxon>Oscillospiraceae</taxon>
        <taxon>Anaerotruncus</taxon>
    </lineage>
</organism>
<feature type="transmembrane region" description="Helical" evidence="13">
    <location>
        <begin position="376"/>
        <end position="396"/>
    </location>
</feature>
<dbReference type="AlphaFoldDB" id="A0A845QMB1"/>
<feature type="transmembrane region" description="Helical" evidence="13">
    <location>
        <begin position="243"/>
        <end position="263"/>
    </location>
</feature>
<evidence type="ECO:0000256" key="13">
    <source>
        <dbReference type="SAM" id="Phobius"/>
    </source>
</evidence>
<evidence type="ECO:0000256" key="12">
    <source>
        <dbReference type="ARBA" id="ARBA00031636"/>
    </source>
</evidence>
<name>A0A845QMB1_9FIRM</name>
<dbReference type="CDD" id="cd13137">
    <property type="entry name" value="MATE_NorM_like"/>
    <property type="match status" value="1"/>
</dbReference>
<evidence type="ECO:0000256" key="10">
    <source>
        <dbReference type="ARBA" id="ARBA00023065"/>
    </source>
</evidence>
<evidence type="ECO:0000256" key="2">
    <source>
        <dbReference type="ARBA" id="ARBA00004651"/>
    </source>
</evidence>
<feature type="transmembrane region" description="Helical" evidence="13">
    <location>
        <begin position="124"/>
        <end position="141"/>
    </location>
</feature>
<evidence type="ECO:0000256" key="6">
    <source>
        <dbReference type="ARBA" id="ARBA00022449"/>
    </source>
</evidence>
<dbReference type="NCBIfam" id="TIGR00797">
    <property type="entry name" value="matE"/>
    <property type="match status" value="1"/>
</dbReference>